<keyword evidence="10" id="KW-0325">Glycoprotein</keyword>
<evidence type="ECO:0000259" key="13">
    <source>
        <dbReference type="Pfam" id="PF13733"/>
    </source>
</evidence>
<dbReference type="InterPro" id="IPR027791">
    <property type="entry name" value="Galactosyl_T_C"/>
</dbReference>
<dbReference type="InterPro" id="IPR029044">
    <property type="entry name" value="Nucleotide-diphossugar_trans"/>
</dbReference>
<dbReference type="InterPro" id="IPR027995">
    <property type="entry name" value="Galactosyl_T_N"/>
</dbReference>
<name>E4XQ19_OIKDI</name>
<evidence type="ECO:0000256" key="2">
    <source>
        <dbReference type="ARBA" id="ARBA00004922"/>
    </source>
</evidence>
<dbReference type="CDD" id="cd00899">
    <property type="entry name" value="b4GalT"/>
    <property type="match status" value="1"/>
</dbReference>
<gene>
    <name evidence="14" type="ORF">GSOID_T00017311001</name>
</gene>
<dbReference type="GO" id="GO:0008378">
    <property type="term" value="F:galactosyltransferase activity"/>
    <property type="evidence" value="ECO:0007669"/>
    <property type="project" value="TreeGrafter"/>
</dbReference>
<evidence type="ECO:0000256" key="3">
    <source>
        <dbReference type="ARBA" id="ARBA00005735"/>
    </source>
</evidence>
<sequence length="280" mass="32766">MFQNFTTEYFSKFISSSYFPKQKCLVPKNKHVAIIIPFRDPTSTQDRTKHLKWLLLYTIPALIRQNIHFRFYVINQGGHFRPFNRGKLLNIGFQEAANDGFDCFFFHDVDLVLEDDRNLYLCSRYPRHYAAHIDKWNYKPLYNNVFGGIVSFTKETFLKLNGYSNQYWGWGGEDDDLHVRLREVGYTIIRPYDETSKYKMISHGSDKGNEQNPRRHTLLGTASKRLGSDGLSDLTYKVLSKDFNTFYLNITVDPHYPITNFSPPKIPADEEKQNETEADA</sequence>
<evidence type="ECO:0000256" key="8">
    <source>
        <dbReference type="ARBA" id="ARBA00022989"/>
    </source>
</evidence>
<protein>
    <submittedName>
        <fullName evidence="14">Uncharacterized protein</fullName>
    </submittedName>
</protein>
<evidence type="ECO:0000259" key="12">
    <source>
        <dbReference type="Pfam" id="PF02709"/>
    </source>
</evidence>
<comment type="similarity">
    <text evidence="3">Belongs to the glycosyltransferase 7 family.</text>
</comment>
<dbReference type="Proteomes" id="UP000001307">
    <property type="component" value="Unassembled WGS sequence"/>
</dbReference>
<evidence type="ECO:0000313" key="14">
    <source>
        <dbReference type="EMBL" id="CBY11905.1"/>
    </source>
</evidence>
<evidence type="ECO:0000256" key="11">
    <source>
        <dbReference type="SAM" id="MobiDB-lite"/>
    </source>
</evidence>
<reference evidence="14" key="1">
    <citation type="journal article" date="2010" name="Science">
        <title>Plasticity of animal genome architecture unmasked by rapid evolution of a pelagic tunicate.</title>
        <authorList>
            <person name="Denoeud F."/>
            <person name="Henriet S."/>
            <person name="Mungpakdee S."/>
            <person name="Aury J.M."/>
            <person name="Da Silva C."/>
            <person name="Brinkmann H."/>
            <person name="Mikhaleva J."/>
            <person name="Olsen L.C."/>
            <person name="Jubin C."/>
            <person name="Canestro C."/>
            <person name="Bouquet J.M."/>
            <person name="Danks G."/>
            <person name="Poulain J."/>
            <person name="Campsteijn C."/>
            <person name="Adamski M."/>
            <person name="Cross I."/>
            <person name="Yadetie F."/>
            <person name="Muffato M."/>
            <person name="Louis A."/>
            <person name="Butcher S."/>
            <person name="Tsagkogeorga G."/>
            <person name="Konrad A."/>
            <person name="Singh S."/>
            <person name="Jensen M.F."/>
            <person name="Cong E.H."/>
            <person name="Eikeseth-Otteraa H."/>
            <person name="Noel B."/>
            <person name="Anthouard V."/>
            <person name="Porcel B.M."/>
            <person name="Kachouri-Lafond R."/>
            <person name="Nishino A."/>
            <person name="Ugolini M."/>
            <person name="Chourrout P."/>
            <person name="Nishida H."/>
            <person name="Aasland R."/>
            <person name="Huzurbazar S."/>
            <person name="Westhof E."/>
            <person name="Delsuc F."/>
            <person name="Lehrach H."/>
            <person name="Reinhardt R."/>
            <person name="Weissenbach J."/>
            <person name="Roy S.W."/>
            <person name="Artiguenave F."/>
            <person name="Postlethwait J.H."/>
            <person name="Manak J.R."/>
            <person name="Thompson E.M."/>
            <person name="Jaillon O."/>
            <person name="Du Pasquier L."/>
            <person name="Boudinot P."/>
            <person name="Liberles D.A."/>
            <person name="Volff J.N."/>
            <person name="Philippe H."/>
            <person name="Lenhard B."/>
            <person name="Roest Crollius H."/>
            <person name="Wincker P."/>
            <person name="Chourrout D."/>
        </authorList>
    </citation>
    <scope>NUCLEOTIDE SEQUENCE [LARGE SCALE GENOMIC DNA]</scope>
</reference>
<organism evidence="14">
    <name type="scientific">Oikopleura dioica</name>
    <name type="common">Tunicate</name>
    <dbReference type="NCBI Taxonomy" id="34765"/>
    <lineage>
        <taxon>Eukaryota</taxon>
        <taxon>Metazoa</taxon>
        <taxon>Chordata</taxon>
        <taxon>Tunicata</taxon>
        <taxon>Appendicularia</taxon>
        <taxon>Copelata</taxon>
        <taxon>Oikopleuridae</taxon>
        <taxon>Oikopleura</taxon>
    </lineage>
</organism>
<keyword evidence="8" id="KW-1133">Transmembrane helix</keyword>
<evidence type="ECO:0000256" key="10">
    <source>
        <dbReference type="ARBA" id="ARBA00023180"/>
    </source>
</evidence>
<feature type="domain" description="Galactosyltransferase C-terminal" evidence="12">
    <location>
        <begin position="127"/>
        <end position="203"/>
    </location>
</feature>
<keyword evidence="9" id="KW-0472">Membrane</keyword>
<dbReference type="GO" id="GO:0005975">
    <property type="term" value="P:carbohydrate metabolic process"/>
    <property type="evidence" value="ECO:0007669"/>
    <property type="project" value="InterPro"/>
</dbReference>
<evidence type="ECO:0000313" key="15">
    <source>
        <dbReference type="Proteomes" id="UP000001307"/>
    </source>
</evidence>
<evidence type="ECO:0000256" key="5">
    <source>
        <dbReference type="ARBA" id="ARBA00022679"/>
    </source>
</evidence>
<dbReference type="OrthoDB" id="10016069at2759"/>
<dbReference type="PANTHER" id="PTHR19300">
    <property type="entry name" value="BETA-1,4-GALACTOSYLTRANSFERASE"/>
    <property type="match status" value="1"/>
</dbReference>
<dbReference type="SUPFAM" id="SSF53448">
    <property type="entry name" value="Nucleotide-diphospho-sugar transferases"/>
    <property type="match status" value="1"/>
</dbReference>
<dbReference type="Pfam" id="PF13733">
    <property type="entry name" value="Glyco_transf_7N"/>
    <property type="match status" value="1"/>
</dbReference>
<evidence type="ECO:0000256" key="4">
    <source>
        <dbReference type="ARBA" id="ARBA00022676"/>
    </source>
</evidence>
<keyword evidence="4" id="KW-0328">Glycosyltransferase</keyword>
<keyword evidence="15" id="KW-1185">Reference proteome</keyword>
<evidence type="ECO:0000256" key="7">
    <source>
        <dbReference type="ARBA" id="ARBA00022968"/>
    </source>
</evidence>
<dbReference type="UniPathway" id="UPA00378"/>
<proteinExistence type="inferred from homology"/>
<evidence type="ECO:0000256" key="6">
    <source>
        <dbReference type="ARBA" id="ARBA00022692"/>
    </source>
</evidence>
<dbReference type="InParanoid" id="E4XQ19"/>
<dbReference type="PRINTS" id="PR02050">
    <property type="entry name" value="B14GALTRFASE"/>
</dbReference>
<evidence type="ECO:0000256" key="9">
    <source>
        <dbReference type="ARBA" id="ARBA00023136"/>
    </source>
</evidence>
<dbReference type="PANTHER" id="PTHR19300:SF57">
    <property type="entry name" value="BETA-1,4-N-ACETYLGALACTOSAMINYLTRANSFERASE"/>
    <property type="match status" value="1"/>
</dbReference>
<comment type="subcellular location">
    <subcellularLocation>
        <location evidence="1">Membrane</location>
        <topology evidence="1">Single-pass type II membrane protein</topology>
    </subcellularLocation>
</comment>
<dbReference type="GO" id="GO:0016020">
    <property type="term" value="C:membrane"/>
    <property type="evidence" value="ECO:0007669"/>
    <property type="project" value="UniProtKB-SubCell"/>
</dbReference>
<keyword evidence="7" id="KW-0735">Signal-anchor</keyword>
<dbReference type="InterPro" id="IPR003859">
    <property type="entry name" value="Galactosyl_T"/>
</dbReference>
<comment type="pathway">
    <text evidence="2">Protein modification; protein glycosylation.</text>
</comment>
<dbReference type="GO" id="GO:0005794">
    <property type="term" value="C:Golgi apparatus"/>
    <property type="evidence" value="ECO:0007669"/>
    <property type="project" value="TreeGrafter"/>
</dbReference>
<dbReference type="Pfam" id="PF02709">
    <property type="entry name" value="Glyco_transf_7C"/>
    <property type="match status" value="1"/>
</dbReference>
<keyword evidence="6" id="KW-0812">Transmembrane</keyword>
<keyword evidence="5" id="KW-0808">Transferase</keyword>
<evidence type="ECO:0000256" key="1">
    <source>
        <dbReference type="ARBA" id="ARBA00004606"/>
    </source>
</evidence>
<feature type="region of interest" description="Disordered" evidence="11">
    <location>
        <begin position="261"/>
        <end position="280"/>
    </location>
</feature>
<feature type="domain" description="Galactosyltransferase N-terminal" evidence="13">
    <location>
        <begin position="22"/>
        <end position="123"/>
    </location>
</feature>
<accession>E4XQ19</accession>
<dbReference type="AlphaFoldDB" id="E4XQ19"/>
<dbReference type="Gene3D" id="3.90.550.10">
    <property type="entry name" value="Spore Coat Polysaccharide Biosynthesis Protein SpsA, Chain A"/>
    <property type="match status" value="1"/>
</dbReference>
<dbReference type="EMBL" id="FN653099">
    <property type="protein sequence ID" value="CBY11905.1"/>
    <property type="molecule type" value="Genomic_DNA"/>
</dbReference>
<feature type="compositionally biased region" description="Basic and acidic residues" evidence="11">
    <location>
        <begin position="267"/>
        <end position="280"/>
    </location>
</feature>